<protein>
    <recommendedName>
        <fullName evidence="7">3-phosphoshikimate 1-carboxyvinyltransferase</fullName>
        <ecNumber evidence="7">2.5.1.19</ecNumber>
    </recommendedName>
    <alternativeName>
        <fullName evidence="7">5-enolpyruvylshikimate-3-phosphate synthase</fullName>
        <shortName evidence="7">EPSP synthase</shortName>
        <shortName evidence="7">EPSPS</shortName>
    </alternativeName>
</protein>
<dbReference type="PANTHER" id="PTHR21090:SF5">
    <property type="entry name" value="PENTAFUNCTIONAL AROM POLYPEPTIDE"/>
    <property type="match status" value="1"/>
</dbReference>
<proteinExistence type="inferred from homology"/>
<feature type="region of interest" description="Disordered" evidence="8">
    <location>
        <begin position="1"/>
        <end position="21"/>
    </location>
</feature>
<comment type="function">
    <text evidence="7">Catalyzes the transfer of the enolpyruvyl moiety of phosphoenolpyruvate (PEP) to the 5-hydroxyl of shikimate-3-phosphate (S3P) to produce enolpyruvyl shikimate-3-phosphate and inorganic phosphate.</text>
</comment>
<gene>
    <name evidence="7" type="primary">aroA</name>
    <name evidence="10" type="ORF">J2T60_000894</name>
</gene>
<feature type="binding site" evidence="7">
    <location>
        <position position="25"/>
    </location>
    <ligand>
        <name>3-phosphoshikimate</name>
        <dbReference type="ChEBI" id="CHEBI:145989"/>
    </ligand>
</feature>
<evidence type="ECO:0000256" key="7">
    <source>
        <dbReference type="HAMAP-Rule" id="MF_00210"/>
    </source>
</evidence>
<comment type="caution">
    <text evidence="10">The sequence shown here is derived from an EMBL/GenBank/DDBJ whole genome shotgun (WGS) entry which is preliminary data.</text>
</comment>
<reference evidence="10 11" key="1">
    <citation type="submission" date="2022-03" db="EMBL/GenBank/DDBJ databases">
        <title>Genomic Encyclopedia of Type Strains, Phase III (KMG-III): the genomes of soil and plant-associated and newly described type strains.</title>
        <authorList>
            <person name="Whitman W."/>
        </authorList>
    </citation>
    <scope>NUCLEOTIDE SEQUENCE [LARGE SCALE GENOMIC DNA]</scope>
    <source>
        <strain evidence="10 11">BSker1</strain>
    </source>
</reference>
<feature type="binding site" evidence="7">
    <location>
        <position position="125"/>
    </location>
    <ligand>
        <name>phosphoenolpyruvate</name>
        <dbReference type="ChEBI" id="CHEBI:58702"/>
    </ligand>
</feature>
<keyword evidence="5 7" id="KW-0057">Aromatic amino acid biosynthesis</keyword>
<feature type="binding site" evidence="7">
    <location>
        <position position="171"/>
    </location>
    <ligand>
        <name>phosphoenolpyruvate</name>
        <dbReference type="ChEBI" id="CHEBI:58702"/>
    </ligand>
</feature>
<feature type="binding site" evidence="7">
    <location>
        <position position="97"/>
    </location>
    <ligand>
        <name>phosphoenolpyruvate</name>
        <dbReference type="ChEBI" id="CHEBI:58702"/>
    </ligand>
</feature>
<accession>A0ABT1G6J8</accession>
<comment type="catalytic activity">
    <reaction evidence="6">
        <text>3-phosphoshikimate + phosphoenolpyruvate = 5-O-(1-carboxyvinyl)-3-phosphoshikimate + phosphate</text>
        <dbReference type="Rhea" id="RHEA:21256"/>
        <dbReference type="ChEBI" id="CHEBI:43474"/>
        <dbReference type="ChEBI" id="CHEBI:57701"/>
        <dbReference type="ChEBI" id="CHEBI:58702"/>
        <dbReference type="ChEBI" id="CHEBI:145989"/>
        <dbReference type="EC" id="2.5.1.19"/>
    </reaction>
    <physiologicalReaction direction="left-to-right" evidence="6">
        <dbReference type="Rhea" id="RHEA:21257"/>
    </physiologicalReaction>
</comment>
<dbReference type="EC" id="2.5.1.19" evidence="7"/>
<evidence type="ECO:0000256" key="2">
    <source>
        <dbReference type="ARBA" id="ARBA00009948"/>
    </source>
</evidence>
<dbReference type="NCBIfam" id="TIGR01356">
    <property type="entry name" value="aroA"/>
    <property type="match status" value="1"/>
</dbReference>
<dbReference type="HAMAP" id="MF_00210">
    <property type="entry name" value="EPSP_synth"/>
    <property type="match status" value="1"/>
</dbReference>
<feature type="binding site" evidence="7">
    <location>
        <position position="24"/>
    </location>
    <ligand>
        <name>3-phosphoshikimate</name>
        <dbReference type="ChEBI" id="CHEBI:145989"/>
    </ligand>
</feature>
<dbReference type="PANTHER" id="PTHR21090">
    <property type="entry name" value="AROM/DEHYDROQUINATE SYNTHASE"/>
    <property type="match status" value="1"/>
</dbReference>
<evidence type="ECO:0000313" key="11">
    <source>
        <dbReference type="Proteomes" id="UP001523550"/>
    </source>
</evidence>
<evidence type="ECO:0000256" key="1">
    <source>
        <dbReference type="ARBA" id="ARBA00004811"/>
    </source>
</evidence>
<name>A0ABT1G6J8_9GAMM</name>
<evidence type="ECO:0000256" key="5">
    <source>
        <dbReference type="ARBA" id="ARBA00023141"/>
    </source>
</evidence>
<comment type="pathway">
    <text evidence="1 7">Metabolic intermediate biosynthesis; chorismate biosynthesis; chorismate from D-erythrose 4-phosphate and phosphoenolpyruvate: step 6/7.</text>
</comment>
<dbReference type="EMBL" id="JALJYF010000001">
    <property type="protein sequence ID" value="MCP1726929.1"/>
    <property type="molecule type" value="Genomic_DNA"/>
</dbReference>
<feature type="binding site" evidence="7">
    <location>
        <position position="29"/>
    </location>
    <ligand>
        <name>3-phosphoshikimate</name>
        <dbReference type="ChEBI" id="CHEBI:145989"/>
    </ligand>
</feature>
<dbReference type="PROSITE" id="PS00104">
    <property type="entry name" value="EPSP_SYNTHASE_1"/>
    <property type="match status" value="1"/>
</dbReference>
<feature type="binding site" evidence="7">
    <location>
        <position position="171"/>
    </location>
    <ligand>
        <name>3-phosphoshikimate</name>
        <dbReference type="ChEBI" id="CHEBI:145989"/>
    </ligand>
</feature>
<dbReference type="SUPFAM" id="SSF55205">
    <property type="entry name" value="EPT/RTPC-like"/>
    <property type="match status" value="1"/>
</dbReference>
<feature type="binding site" evidence="7">
    <location>
        <position position="347"/>
    </location>
    <ligand>
        <name>phosphoenolpyruvate</name>
        <dbReference type="ChEBI" id="CHEBI:58702"/>
    </ligand>
</feature>
<keyword evidence="11" id="KW-1185">Reference proteome</keyword>
<dbReference type="Pfam" id="PF00275">
    <property type="entry name" value="EPSP_synthase"/>
    <property type="match status" value="1"/>
</dbReference>
<sequence>MGTLDWRIRPSPPLSGQCQVPGDKSISHRALLFLALSQQGGRVTGLLESEDCLRTLAALRRLGASIDQLGPGDYQLAGWPDQGLVSPDEPLDMGNSGTGMRLLTGVLAGAGISATLSGDASLCRRPMGRVVNPLRMMGAAISADEGKPPLNIGAHPGLHGIDYVLPVASAQVKSALMLAGLFAEGETRLTEPGPSRDHSERMLNGLGAQVDVVSGRLVVQPGRPRGGDVAVPGDLSSAAFALAAAAARPGAQLRVEAVGVNPTRYGILRLLERMGARLQIENRREIGGEPVADINVEGAVLKAIRVGAEDVVLAVDEIPALLIAAAQAEGRTEIHGATELRVKESDRLAAMAEGLERLGLAVTTREDGLSVVGGRIQPAVVRSWGDHRIAMSLAMLAASAEAGEGVVIEDVANVATSFPEFPAHCRALGMNLEQSG</sequence>
<dbReference type="Proteomes" id="UP001523550">
    <property type="component" value="Unassembled WGS sequence"/>
</dbReference>
<dbReference type="Gene3D" id="3.65.10.10">
    <property type="entry name" value="Enolpyruvate transferase domain"/>
    <property type="match status" value="2"/>
</dbReference>
<comment type="subcellular location">
    <subcellularLocation>
        <location evidence="7">Cytoplasm</location>
    </subcellularLocation>
</comment>
<keyword evidence="3 7" id="KW-0028">Amino-acid biosynthesis</keyword>
<evidence type="ECO:0000313" key="10">
    <source>
        <dbReference type="EMBL" id="MCP1726929.1"/>
    </source>
</evidence>
<evidence type="ECO:0000256" key="4">
    <source>
        <dbReference type="ARBA" id="ARBA00022679"/>
    </source>
</evidence>
<keyword evidence="7" id="KW-0963">Cytoplasm</keyword>
<evidence type="ECO:0000259" key="9">
    <source>
        <dbReference type="Pfam" id="PF00275"/>
    </source>
</evidence>
<dbReference type="GO" id="GO:0003866">
    <property type="term" value="F:3-phosphoshikimate 1-carboxyvinyltransferase activity"/>
    <property type="evidence" value="ECO:0007669"/>
    <property type="project" value="UniProtKB-EC"/>
</dbReference>
<feature type="binding site" evidence="7">
    <location>
        <position position="24"/>
    </location>
    <ligand>
        <name>phosphoenolpyruvate</name>
        <dbReference type="ChEBI" id="CHEBI:58702"/>
    </ligand>
</feature>
<dbReference type="InterPro" id="IPR023193">
    <property type="entry name" value="EPSP_synthase_CS"/>
</dbReference>
<feature type="binding site" evidence="7">
    <location>
        <position position="169"/>
    </location>
    <ligand>
        <name>3-phosphoshikimate</name>
        <dbReference type="ChEBI" id="CHEBI:145989"/>
    </ligand>
</feature>
<organism evidence="10 11">
    <name type="scientific">Natronospira proteinivora</name>
    <dbReference type="NCBI Taxonomy" id="1807133"/>
    <lineage>
        <taxon>Bacteria</taxon>
        <taxon>Pseudomonadati</taxon>
        <taxon>Pseudomonadota</taxon>
        <taxon>Gammaproteobacteria</taxon>
        <taxon>Natronospirales</taxon>
        <taxon>Natronospiraceae</taxon>
        <taxon>Natronospira</taxon>
    </lineage>
</organism>
<feature type="binding site" evidence="7">
    <location>
        <position position="343"/>
    </location>
    <ligand>
        <name>3-phosphoshikimate</name>
        <dbReference type="ChEBI" id="CHEBI:145989"/>
    </ligand>
</feature>
<comment type="subunit">
    <text evidence="7">Monomer.</text>
</comment>
<dbReference type="InterPro" id="IPR036968">
    <property type="entry name" value="Enolpyruvate_Tfrase_sf"/>
</dbReference>
<evidence type="ECO:0000256" key="3">
    <source>
        <dbReference type="ARBA" id="ARBA00022605"/>
    </source>
</evidence>
<feature type="domain" description="Enolpyruvate transferase" evidence="9">
    <location>
        <begin position="9"/>
        <end position="422"/>
    </location>
</feature>
<dbReference type="InterPro" id="IPR006264">
    <property type="entry name" value="EPSP_synthase"/>
</dbReference>
<dbReference type="PROSITE" id="PS00885">
    <property type="entry name" value="EPSP_SYNTHASE_2"/>
    <property type="match status" value="1"/>
</dbReference>
<comment type="similarity">
    <text evidence="2 7">Belongs to the EPSP synthase family.</text>
</comment>
<dbReference type="PIRSF" id="PIRSF000505">
    <property type="entry name" value="EPSPS"/>
    <property type="match status" value="1"/>
</dbReference>
<feature type="binding site" evidence="7">
    <location>
        <position position="388"/>
    </location>
    <ligand>
        <name>phosphoenolpyruvate</name>
        <dbReference type="ChEBI" id="CHEBI:58702"/>
    </ligand>
</feature>
<keyword evidence="4 7" id="KW-0808">Transferase</keyword>
<feature type="binding site" evidence="7">
    <location>
        <position position="316"/>
    </location>
    <ligand>
        <name>3-phosphoshikimate</name>
        <dbReference type="ChEBI" id="CHEBI:145989"/>
    </ligand>
</feature>
<evidence type="ECO:0000256" key="8">
    <source>
        <dbReference type="SAM" id="MobiDB-lite"/>
    </source>
</evidence>
<evidence type="ECO:0000256" key="6">
    <source>
        <dbReference type="ARBA" id="ARBA00044633"/>
    </source>
</evidence>
<dbReference type="CDD" id="cd01556">
    <property type="entry name" value="EPSP_synthase"/>
    <property type="match status" value="1"/>
</dbReference>
<comment type="caution">
    <text evidence="7">Lacks conserved residue(s) required for the propagation of feature annotation.</text>
</comment>
<dbReference type="InterPro" id="IPR001986">
    <property type="entry name" value="Enolpyruvate_Tfrase_dom"/>
</dbReference>
<feature type="active site" description="Proton acceptor" evidence="7">
    <location>
        <position position="316"/>
    </location>
</feature>
<dbReference type="InterPro" id="IPR013792">
    <property type="entry name" value="RNA3'P_cycl/enolpyr_Trfase_a/b"/>
</dbReference>